<keyword evidence="9" id="KW-0479">Metal-binding</keyword>
<dbReference type="Gene3D" id="3.40.1030.10">
    <property type="entry name" value="Nucleoside phosphorylase/phosphoribosyltransferase catalytic domain"/>
    <property type="match status" value="1"/>
</dbReference>
<dbReference type="GO" id="GO:0005829">
    <property type="term" value="C:cytosol"/>
    <property type="evidence" value="ECO:0007669"/>
    <property type="project" value="TreeGrafter"/>
</dbReference>
<evidence type="ECO:0000256" key="1">
    <source>
        <dbReference type="ARBA" id="ARBA00004907"/>
    </source>
</evidence>
<evidence type="ECO:0000313" key="12">
    <source>
        <dbReference type="EMBL" id="AXJ01042.1"/>
    </source>
</evidence>
<dbReference type="HAMAP" id="MF_00211">
    <property type="entry name" value="TrpD"/>
    <property type="match status" value="1"/>
</dbReference>
<evidence type="ECO:0000259" key="11">
    <source>
        <dbReference type="Pfam" id="PF02885"/>
    </source>
</evidence>
<keyword evidence="5 9" id="KW-0822">Tryptophan biosynthesis</keyword>
<dbReference type="RefSeq" id="WP_114984277.1">
    <property type="nucleotide sequence ID" value="NZ_CP027806.1"/>
</dbReference>
<feature type="binding site" evidence="9">
    <location>
        <position position="96"/>
    </location>
    <ligand>
        <name>Mg(2+)</name>
        <dbReference type="ChEBI" id="CHEBI:18420"/>
        <label>1</label>
    </ligand>
</feature>
<keyword evidence="13" id="KW-1185">Reference proteome</keyword>
<feature type="domain" description="Glycosyl transferase family 3" evidence="10">
    <location>
        <begin position="79"/>
        <end position="330"/>
    </location>
</feature>
<dbReference type="Proteomes" id="UP000254808">
    <property type="component" value="Chromosome"/>
</dbReference>
<feature type="binding site" evidence="9">
    <location>
        <begin position="87"/>
        <end position="88"/>
    </location>
    <ligand>
        <name>5-phospho-alpha-D-ribose 1-diphosphate</name>
        <dbReference type="ChEBI" id="CHEBI:58017"/>
    </ligand>
</feature>
<gene>
    <name evidence="9" type="primary">trpD</name>
    <name evidence="12" type="ORF">CYPRO_1792</name>
</gene>
<evidence type="ECO:0000256" key="3">
    <source>
        <dbReference type="ARBA" id="ARBA00022676"/>
    </source>
</evidence>
<feature type="domain" description="Glycosyl transferase family 3 N-terminal" evidence="11">
    <location>
        <begin position="7"/>
        <end position="68"/>
    </location>
</feature>
<evidence type="ECO:0000256" key="5">
    <source>
        <dbReference type="ARBA" id="ARBA00022822"/>
    </source>
</evidence>
<reference evidence="12 13" key="1">
    <citation type="submission" date="2018-03" db="EMBL/GenBank/DDBJ databases">
        <title>Phenotypic and genomic properties of Cyclonatronum proteinivorum gen. nov., sp. nov., a haloalkaliphilic bacteroidete from soda lakes possessing Na+-translocating rhodopsin.</title>
        <authorList>
            <person name="Toshchakov S.V."/>
            <person name="Korzhenkov A."/>
            <person name="Samarov N.I."/>
            <person name="Kublanov I.V."/>
            <person name="Muntyan M.S."/>
            <person name="Sorokin D.Y."/>
        </authorList>
    </citation>
    <scope>NUCLEOTIDE SEQUENCE [LARGE SCALE GENOMIC DNA]</scope>
    <source>
        <strain evidence="12 13">Omega</strain>
    </source>
</reference>
<comment type="pathway">
    <text evidence="1 9">Amino-acid biosynthesis; L-tryptophan biosynthesis; L-tryptophan from chorismate: step 2/5.</text>
</comment>
<evidence type="ECO:0000256" key="7">
    <source>
        <dbReference type="ARBA" id="ARBA00052328"/>
    </source>
</evidence>
<evidence type="ECO:0000256" key="8">
    <source>
        <dbReference type="ARBA" id="ARBA00061188"/>
    </source>
</evidence>
<dbReference type="InterPro" id="IPR000312">
    <property type="entry name" value="Glycosyl_Trfase_fam3"/>
</dbReference>
<comment type="similarity">
    <text evidence="9">Belongs to the anthranilate phosphoribosyltransferase family.</text>
</comment>
<accession>A0A345UKP0</accession>
<dbReference type="UniPathway" id="UPA00035">
    <property type="reaction ID" value="UER00041"/>
</dbReference>
<evidence type="ECO:0000313" key="13">
    <source>
        <dbReference type="Proteomes" id="UP000254808"/>
    </source>
</evidence>
<dbReference type="GO" id="GO:0000162">
    <property type="term" value="P:L-tryptophan biosynthetic process"/>
    <property type="evidence" value="ECO:0007669"/>
    <property type="project" value="UniProtKB-UniRule"/>
</dbReference>
<feature type="binding site" evidence="9">
    <location>
        <position position="229"/>
    </location>
    <ligand>
        <name>Mg(2+)</name>
        <dbReference type="ChEBI" id="CHEBI:18420"/>
        <label>2</label>
    </ligand>
</feature>
<keyword evidence="6 9" id="KW-0057">Aromatic amino acid biosynthesis</keyword>
<feature type="binding site" evidence="9">
    <location>
        <position position="84"/>
    </location>
    <ligand>
        <name>5-phospho-alpha-D-ribose 1-diphosphate</name>
        <dbReference type="ChEBI" id="CHEBI:58017"/>
    </ligand>
</feature>
<dbReference type="OrthoDB" id="9806430at2"/>
<evidence type="ECO:0000259" key="10">
    <source>
        <dbReference type="Pfam" id="PF00591"/>
    </source>
</evidence>
<dbReference type="GO" id="GO:0004048">
    <property type="term" value="F:anthranilate phosphoribosyltransferase activity"/>
    <property type="evidence" value="ECO:0007669"/>
    <property type="project" value="UniProtKB-UniRule"/>
</dbReference>
<feature type="binding site" evidence="9">
    <location>
        <position position="230"/>
    </location>
    <ligand>
        <name>Mg(2+)</name>
        <dbReference type="ChEBI" id="CHEBI:18420"/>
        <label>1</label>
    </ligand>
</feature>
<keyword evidence="4 9" id="KW-0808">Transferase</keyword>
<dbReference type="GO" id="GO:0000287">
    <property type="term" value="F:magnesium ion binding"/>
    <property type="evidence" value="ECO:0007669"/>
    <property type="project" value="UniProtKB-UniRule"/>
</dbReference>
<name>A0A345UKP0_9BACT</name>
<dbReference type="Gene3D" id="1.20.970.10">
    <property type="entry name" value="Transferase, Pyrimidine Nucleoside Phosphorylase, Chain C"/>
    <property type="match status" value="1"/>
</dbReference>
<dbReference type="FunFam" id="3.40.1030.10:FF:000002">
    <property type="entry name" value="Anthranilate phosphoribosyltransferase"/>
    <property type="match status" value="1"/>
</dbReference>
<dbReference type="AlphaFoldDB" id="A0A345UKP0"/>
<dbReference type="SUPFAM" id="SSF47648">
    <property type="entry name" value="Nucleoside phosphorylase/phosphoribosyltransferase N-terminal domain"/>
    <property type="match status" value="1"/>
</dbReference>
<proteinExistence type="inferred from homology"/>
<comment type="similarity">
    <text evidence="8">In the C-terminal section; belongs to the anthranilate phosphoribosyltransferase family.</text>
</comment>
<organism evidence="12 13">
    <name type="scientific">Cyclonatronum proteinivorum</name>
    <dbReference type="NCBI Taxonomy" id="1457365"/>
    <lineage>
        <taxon>Bacteria</taxon>
        <taxon>Pseudomonadati</taxon>
        <taxon>Balneolota</taxon>
        <taxon>Balneolia</taxon>
        <taxon>Balneolales</taxon>
        <taxon>Cyclonatronaceae</taxon>
        <taxon>Cyclonatronum</taxon>
    </lineage>
</organism>
<dbReference type="InterPro" id="IPR017459">
    <property type="entry name" value="Glycosyl_Trfase_fam3_N_dom"/>
</dbReference>
<feature type="binding site" evidence="9">
    <location>
        <begin position="94"/>
        <end position="97"/>
    </location>
    <ligand>
        <name>5-phospho-alpha-D-ribose 1-diphosphate</name>
        <dbReference type="ChEBI" id="CHEBI:58017"/>
    </ligand>
</feature>
<dbReference type="EC" id="2.4.2.18" evidence="9"/>
<evidence type="ECO:0000256" key="6">
    <source>
        <dbReference type="ARBA" id="ARBA00023141"/>
    </source>
</evidence>
<comment type="catalytic activity">
    <reaction evidence="7 9">
        <text>N-(5-phospho-beta-D-ribosyl)anthranilate + diphosphate = 5-phospho-alpha-D-ribose 1-diphosphate + anthranilate</text>
        <dbReference type="Rhea" id="RHEA:11768"/>
        <dbReference type="ChEBI" id="CHEBI:16567"/>
        <dbReference type="ChEBI" id="CHEBI:18277"/>
        <dbReference type="ChEBI" id="CHEBI:33019"/>
        <dbReference type="ChEBI" id="CHEBI:58017"/>
        <dbReference type="EC" id="2.4.2.18"/>
    </reaction>
</comment>
<dbReference type="EMBL" id="CP027806">
    <property type="protein sequence ID" value="AXJ01042.1"/>
    <property type="molecule type" value="Genomic_DNA"/>
</dbReference>
<comment type="caution">
    <text evidence="9">Lacks conserved residue(s) required for the propagation of feature annotation.</text>
</comment>
<dbReference type="NCBIfam" id="TIGR01245">
    <property type="entry name" value="trpD"/>
    <property type="match status" value="1"/>
</dbReference>
<comment type="cofactor">
    <cofactor evidence="9">
        <name>Mg(2+)</name>
        <dbReference type="ChEBI" id="CHEBI:18420"/>
    </cofactor>
    <text evidence="9">Binds 2 magnesium ions per monomer.</text>
</comment>
<dbReference type="PANTHER" id="PTHR43285:SF2">
    <property type="entry name" value="ANTHRANILATE PHOSPHORIBOSYLTRANSFERASE"/>
    <property type="match status" value="1"/>
</dbReference>
<dbReference type="KEGG" id="cprv:CYPRO_1792"/>
<protein>
    <recommendedName>
        <fullName evidence="9">Anthranilate phosphoribosyltransferase</fullName>
        <ecNumber evidence="9">2.4.2.18</ecNumber>
    </recommendedName>
</protein>
<feature type="binding site" evidence="9">
    <location>
        <position position="230"/>
    </location>
    <ligand>
        <name>Mg(2+)</name>
        <dbReference type="ChEBI" id="CHEBI:18420"/>
        <label>2</label>
    </ligand>
</feature>
<evidence type="ECO:0000256" key="2">
    <source>
        <dbReference type="ARBA" id="ARBA00022605"/>
    </source>
</evidence>
<dbReference type="SUPFAM" id="SSF52418">
    <property type="entry name" value="Nucleoside phosphorylase/phosphoribosyltransferase catalytic domain"/>
    <property type="match status" value="1"/>
</dbReference>
<sequence length="346" mass="37271">MVFSDFKQVLERIAEGRKLERDEARQAMEFVVKGDVNEAQTAAFLFGMRQKGETADELTGFAEAMRAAMIPVDVDVTGSVDLCGTGGDHSGSFNISTAAMFVVAGAGVPVLKHGNRSISSKSGSYDVLEALGVAPALEAPKVKTCFEQTGLAFMFAPLFHPAMKYVMPARRALGMRTFFNILGPLLNPAGVKRQLVGTFDDETAKLCFDILYQLEAERIVTVHSEDGMDEFSTAADAGVHFLGQDAIPTYTKFSPEHFGLQRVDHEALRGGDKEVNAEIIRAVLGGRGTPAQTEIVLYNAAMGIYAGGKSDDFSEALAFARESIGSGKAAEKLRHFAEATQELARD</sequence>
<feature type="binding site" evidence="9">
    <location>
        <position position="170"/>
    </location>
    <ligand>
        <name>anthranilate</name>
        <dbReference type="ChEBI" id="CHEBI:16567"/>
        <label>2</label>
    </ligand>
</feature>
<evidence type="ECO:0000256" key="4">
    <source>
        <dbReference type="ARBA" id="ARBA00022679"/>
    </source>
</evidence>
<keyword evidence="2 9" id="KW-0028">Amino-acid biosynthesis</keyword>
<dbReference type="InterPro" id="IPR005940">
    <property type="entry name" value="Anthranilate_Pribosyl_Tfrase"/>
</dbReference>
<dbReference type="Pfam" id="PF00591">
    <property type="entry name" value="Glycos_transf_3"/>
    <property type="match status" value="1"/>
</dbReference>
<feature type="binding site" evidence="9">
    <location>
        <begin position="112"/>
        <end position="120"/>
    </location>
    <ligand>
        <name>5-phospho-alpha-D-ribose 1-diphosphate</name>
        <dbReference type="ChEBI" id="CHEBI:58017"/>
    </ligand>
</feature>
<feature type="binding site" evidence="9">
    <location>
        <position position="115"/>
    </location>
    <ligand>
        <name>anthranilate</name>
        <dbReference type="ChEBI" id="CHEBI:16567"/>
        <label>1</label>
    </ligand>
</feature>
<evidence type="ECO:0000256" key="9">
    <source>
        <dbReference type="HAMAP-Rule" id="MF_00211"/>
    </source>
</evidence>
<keyword evidence="3 9" id="KW-0328">Glycosyltransferase</keyword>
<feature type="binding site" evidence="9">
    <location>
        <position position="92"/>
    </location>
    <ligand>
        <name>5-phospho-alpha-D-ribose 1-diphosphate</name>
        <dbReference type="ChEBI" id="CHEBI:58017"/>
    </ligand>
</feature>
<comment type="function">
    <text evidence="9">Catalyzes the transfer of the phosphoribosyl group of 5-phosphorylribose-1-pyrophosphate (PRPP) to anthranilate to yield N-(5'-phosphoribosyl)-anthranilate (PRA).</text>
</comment>
<keyword evidence="9" id="KW-0460">Magnesium</keyword>
<dbReference type="Pfam" id="PF02885">
    <property type="entry name" value="Glycos_trans_3N"/>
    <property type="match status" value="1"/>
</dbReference>
<dbReference type="PANTHER" id="PTHR43285">
    <property type="entry name" value="ANTHRANILATE PHOSPHORIBOSYLTRANSFERASE"/>
    <property type="match status" value="1"/>
</dbReference>
<dbReference type="InterPro" id="IPR035902">
    <property type="entry name" value="Nuc_phospho_transferase"/>
</dbReference>
<feature type="binding site" evidence="9">
    <location>
        <position position="124"/>
    </location>
    <ligand>
        <name>5-phospho-alpha-D-ribose 1-diphosphate</name>
        <dbReference type="ChEBI" id="CHEBI:58017"/>
    </ligand>
</feature>
<dbReference type="InterPro" id="IPR036320">
    <property type="entry name" value="Glycosyl_Trfase_fam3_N_dom_sf"/>
</dbReference>
<comment type="subunit">
    <text evidence="9">Homodimer.</text>
</comment>
<feature type="binding site" evidence="9">
    <location>
        <position position="84"/>
    </location>
    <ligand>
        <name>anthranilate</name>
        <dbReference type="ChEBI" id="CHEBI:16567"/>
        <label>1</label>
    </ligand>
</feature>